<dbReference type="SUPFAM" id="SSF82171">
    <property type="entry name" value="DPP6 N-terminal domain-like"/>
    <property type="match status" value="1"/>
</dbReference>
<dbReference type="GO" id="GO:0042147">
    <property type="term" value="P:retrograde transport, endosome to Golgi"/>
    <property type="evidence" value="ECO:0007669"/>
    <property type="project" value="TreeGrafter"/>
</dbReference>
<gene>
    <name evidence="4" type="ORF">B9G98_01333</name>
</gene>
<accession>A0A2T0FFD9</accession>
<comment type="caution">
    <text evidence="4">The sequence shown here is derived from an EMBL/GenBank/DDBJ whole genome shotgun (WGS) entry which is preliminary data.</text>
</comment>
<evidence type="ECO:0000313" key="4">
    <source>
        <dbReference type="EMBL" id="PRT53713.1"/>
    </source>
</evidence>
<evidence type="ECO:0000256" key="1">
    <source>
        <dbReference type="ARBA" id="ARBA00004370"/>
    </source>
</evidence>
<sequence>MLWPEGSAHRFRDLDEPFVAFTVSKPGYYVAACTTSQISMYRVKPLAPVSLYTLHTTDGLPLLGLRHSPLGNRLVTWTHAQVIEFDVVPVGYVSELARISQSVTPGPGEAVGTRELYLKEVSRYDIEHSIIDVICVESGVFVVGPEMFTKLGEKAANWSTFNGIDFRITSTAVAPLLNKAALVSENGAVRIVSLTEPDREAIEVCPRGAIRAAFNMRQGKLTIATEFTIFLHSLDRDDSAVIDFAHGMPDISHIQWASQGNAIIVASAERWSLLSALGMPIYTSPPGNDVSHSEWSLGSDELFLLGSSGLYVYNILRWTGLGSLSRPVLYSSSRLHIFHDGQKSRLSANPWLLVPIPAFYMAENWPLMYVSCSADGKYVAAAGSTGLVHFSVSSRNWKELSDHDMKVRGGIVWYGRVLVVAADVDGSHVLQMYSPVSILSRRDSSVAVPTHKYAEDEHVIASLTLDARVIAMSLWEDYLAVLLPTGLKILDLTGNQLNAVEEWRLSGVILTPWRVRSIDLLAKDKLLVFVDDQLVSLTKKGNGVYKKQVLADSIEYYSIDHQNLWLFDGHELSLHLLDNEVPEAPGPQFKVHQDGIYFKVDGYPVAINPSKGVIATIEAHGLSSKDGSFTYIKPTAHIQVYLLHLLEPSLEQLPKFTHLDYYDQVVQTLLNRALVNDSQLADMLSIIKRTAKSWRHVVASCARKVETKYWPKLFHELGQTPAQLFDDALADGDLVTAAEFLMVVHADKESKVAVAAGGPETQRLFKAAFNSGKHDLCRDVCEFLLAVDESGQELARFKQQL</sequence>
<protein>
    <submittedName>
        <fullName evidence="4">Guanine nucleotide exchange factor subunit Rich</fullName>
    </submittedName>
</protein>
<dbReference type="GO" id="GO:0006886">
    <property type="term" value="P:intracellular protein transport"/>
    <property type="evidence" value="ECO:0007669"/>
    <property type="project" value="InterPro"/>
</dbReference>
<dbReference type="GO" id="GO:0000139">
    <property type="term" value="C:Golgi membrane"/>
    <property type="evidence" value="ECO:0007669"/>
    <property type="project" value="TreeGrafter"/>
</dbReference>
<dbReference type="GO" id="GO:0005829">
    <property type="term" value="C:cytosol"/>
    <property type="evidence" value="ECO:0007669"/>
    <property type="project" value="TreeGrafter"/>
</dbReference>
<dbReference type="OrthoDB" id="67540at2759"/>
<dbReference type="InterPro" id="IPR009771">
    <property type="entry name" value="RIC1_C"/>
</dbReference>
<dbReference type="PANTHER" id="PTHR22746:SF10">
    <property type="entry name" value="GUANINE NUCLEOTIDE EXCHANGE FACTOR SUBUNIT RIC1"/>
    <property type="match status" value="1"/>
</dbReference>
<keyword evidence="5" id="KW-1185">Reference proteome</keyword>
<evidence type="ECO:0000313" key="5">
    <source>
        <dbReference type="Proteomes" id="UP000238350"/>
    </source>
</evidence>
<dbReference type="EMBL" id="NDIQ01000001">
    <property type="protein sequence ID" value="PRT53713.1"/>
    <property type="molecule type" value="Genomic_DNA"/>
</dbReference>
<dbReference type="RefSeq" id="XP_024663659.1">
    <property type="nucleotide sequence ID" value="XM_024807891.1"/>
</dbReference>
<organism evidence="4 5">
    <name type="scientific">Wickerhamiella sorbophila</name>
    <dbReference type="NCBI Taxonomy" id="45607"/>
    <lineage>
        <taxon>Eukaryota</taxon>
        <taxon>Fungi</taxon>
        <taxon>Dikarya</taxon>
        <taxon>Ascomycota</taxon>
        <taxon>Saccharomycotina</taxon>
        <taxon>Dipodascomycetes</taxon>
        <taxon>Dipodascales</taxon>
        <taxon>Trichomonascaceae</taxon>
        <taxon>Wickerhamiella</taxon>
    </lineage>
</organism>
<reference evidence="4 5" key="1">
    <citation type="submission" date="2017-04" db="EMBL/GenBank/DDBJ databases">
        <title>Genome sequencing of [Candida] sorbophila.</title>
        <authorList>
            <person name="Ahn J.O."/>
        </authorList>
    </citation>
    <scope>NUCLEOTIDE SEQUENCE [LARGE SCALE GENOMIC DNA]</scope>
    <source>
        <strain evidence="4 5">DS02</strain>
    </source>
</reference>
<dbReference type="PANTHER" id="PTHR22746">
    <property type="entry name" value="RAB6A-GEF COMPLEX PARTNER PROTEIN 1"/>
    <property type="match status" value="1"/>
</dbReference>
<keyword evidence="2" id="KW-0472">Membrane</keyword>
<proteinExistence type="predicted"/>
<dbReference type="GO" id="GO:0034066">
    <property type="term" value="C:Ric1-Rgp1 guanyl-nucleotide exchange factor complex"/>
    <property type="evidence" value="ECO:0007669"/>
    <property type="project" value="InterPro"/>
</dbReference>
<feature type="domain" description="RIC1 C-terminal alpha solenoid region" evidence="3">
    <location>
        <begin position="673"/>
        <end position="798"/>
    </location>
</feature>
<dbReference type="STRING" id="45607.A0A2T0FFD9"/>
<name>A0A2T0FFD9_9ASCO</name>
<dbReference type="AlphaFoldDB" id="A0A2T0FFD9"/>
<dbReference type="InterPro" id="IPR040096">
    <property type="entry name" value="Ric1"/>
</dbReference>
<evidence type="ECO:0000259" key="3">
    <source>
        <dbReference type="Pfam" id="PF07064"/>
    </source>
</evidence>
<evidence type="ECO:0000256" key="2">
    <source>
        <dbReference type="ARBA" id="ARBA00023136"/>
    </source>
</evidence>
<dbReference type="Pfam" id="PF07064">
    <property type="entry name" value="RIC1"/>
    <property type="match status" value="1"/>
</dbReference>
<dbReference type="Proteomes" id="UP000238350">
    <property type="component" value="Unassembled WGS sequence"/>
</dbReference>
<comment type="subcellular location">
    <subcellularLocation>
        <location evidence="1">Membrane</location>
    </subcellularLocation>
</comment>
<dbReference type="GeneID" id="36515082"/>